<evidence type="ECO:0000256" key="1">
    <source>
        <dbReference type="SAM" id="MobiDB-lite"/>
    </source>
</evidence>
<accession>A0AAD6VLK7</accession>
<feature type="region of interest" description="Disordered" evidence="1">
    <location>
        <begin position="146"/>
        <end position="165"/>
    </location>
</feature>
<feature type="region of interest" description="Disordered" evidence="1">
    <location>
        <begin position="192"/>
        <end position="221"/>
    </location>
</feature>
<organism evidence="2 3">
    <name type="scientific">Mycena pura</name>
    <dbReference type="NCBI Taxonomy" id="153505"/>
    <lineage>
        <taxon>Eukaryota</taxon>
        <taxon>Fungi</taxon>
        <taxon>Dikarya</taxon>
        <taxon>Basidiomycota</taxon>
        <taxon>Agaricomycotina</taxon>
        <taxon>Agaricomycetes</taxon>
        <taxon>Agaricomycetidae</taxon>
        <taxon>Agaricales</taxon>
        <taxon>Marasmiineae</taxon>
        <taxon>Mycenaceae</taxon>
        <taxon>Mycena</taxon>
    </lineage>
</organism>
<evidence type="ECO:0000313" key="2">
    <source>
        <dbReference type="EMBL" id="KAJ7216589.1"/>
    </source>
</evidence>
<gene>
    <name evidence="2" type="ORF">GGX14DRAFT_562154</name>
</gene>
<proteinExistence type="predicted"/>
<keyword evidence="3" id="KW-1185">Reference proteome</keyword>
<sequence>MEPDNPAISVVPTHVGLKKVQPYWYPYTTMAKLLWLDRELLEVVSTKLIDGILCPETIIKNGDRIEEEIICEEPLLTLDRQMGNIVHPEGKIPVSFPAGRCTLGSPALCTLPSPFTCHSRLASPAHVPLSVLGLVFDVRRRHCPATPHTAARRPEPPAHAPMSVRGPPPACTTPCMLEGACVGSVSTPGTAAALRRPASLPSNERPAPPRACSIEHARARS</sequence>
<dbReference type="Proteomes" id="UP001219525">
    <property type="component" value="Unassembled WGS sequence"/>
</dbReference>
<evidence type="ECO:0000313" key="3">
    <source>
        <dbReference type="Proteomes" id="UP001219525"/>
    </source>
</evidence>
<protein>
    <submittedName>
        <fullName evidence="2">Uncharacterized protein</fullName>
    </submittedName>
</protein>
<dbReference type="AlphaFoldDB" id="A0AAD6VLK7"/>
<comment type="caution">
    <text evidence="2">The sequence shown here is derived from an EMBL/GenBank/DDBJ whole genome shotgun (WGS) entry which is preliminary data.</text>
</comment>
<name>A0AAD6VLK7_9AGAR</name>
<dbReference type="EMBL" id="JARJCW010000015">
    <property type="protein sequence ID" value="KAJ7216589.1"/>
    <property type="molecule type" value="Genomic_DNA"/>
</dbReference>
<reference evidence="2" key="1">
    <citation type="submission" date="2023-03" db="EMBL/GenBank/DDBJ databases">
        <title>Massive genome expansion in bonnet fungi (Mycena s.s.) driven by repeated elements and novel gene families across ecological guilds.</title>
        <authorList>
            <consortium name="Lawrence Berkeley National Laboratory"/>
            <person name="Harder C.B."/>
            <person name="Miyauchi S."/>
            <person name="Viragh M."/>
            <person name="Kuo A."/>
            <person name="Thoen E."/>
            <person name="Andreopoulos B."/>
            <person name="Lu D."/>
            <person name="Skrede I."/>
            <person name="Drula E."/>
            <person name="Henrissat B."/>
            <person name="Morin E."/>
            <person name="Kohler A."/>
            <person name="Barry K."/>
            <person name="LaButti K."/>
            <person name="Morin E."/>
            <person name="Salamov A."/>
            <person name="Lipzen A."/>
            <person name="Mereny Z."/>
            <person name="Hegedus B."/>
            <person name="Baldrian P."/>
            <person name="Stursova M."/>
            <person name="Weitz H."/>
            <person name="Taylor A."/>
            <person name="Grigoriev I.V."/>
            <person name="Nagy L.G."/>
            <person name="Martin F."/>
            <person name="Kauserud H."/>
        </authorList>
    </citation>
    <scope>NUCLEOTIDE SEQUENCE</scope>
    <source>
        <strain evidence="2">9144</strain>
    </source>
</reference>